<reference evidence="2 3" key="2">
    <citation type="journal article" date="2010" name="J. Bacteriol.">
        <title>Complete genome sequence of Beijerinckia indica subsp. indica.</title>
        <authorList>
            <person name="Tamas I."/>
            <person name="Dedysh S.N."/>
            <person name="Liesack W."/>
            <person name="Stott M.B."/>
            <person name="Alam M."/>
            <person name="Murrell J.C."/>
            <person name="Dunfield P.F."/>
        </authorList>
    </citation>
    <scope>NUCLEOTIDE SEQUENCE [LARGE SCALE GENOMIC DNA]</scope>
    <source>
        <strain evidence="3">ATCC 9039 / DSM 1715 / NCIMB 8712</strain>
    </source>
</reference>
<protein>
    <recommendedName>
        <fullName evidence="4">ATP/GTP-binding site motif A</fullName>
    </recommendedName>
</protein>
<keyword evidence="1" id="KW-0732">Signal</keyword>
<dbReference type="KEGG" id="bid:Bind_1791"/>
<evidence type="ECO:0000313" key="2">
    <source>
        <dbReference type="EMBL" id="ACB95419.1"/>
    </source>
</evidence>
<dbReference type="AlphaFoldDB" id="B2IDI3"/>
<feature type="signal peptide" evidence="1">
    <location>
        <begin position="1"/>
        <end position="35"/>
    </location>
</feature>
<dbReference type="RefSeq" id="WP_012384776.1">
    <property type="nucleotide sequence ID" value="NC_010581.1"/>
</dbReference>
<dbReference type="STRING" id="395963.Bind_1791"/>
<proteinExistence type="predicted"/>
<dbReference type="OrthoDB" id="9815514at2"/>
<dbReference type="HOGENOM" id="CLU_064490_0_0_5"/>
<evidence type="ECO:0000313" key="3">
    <source>
        <dbReference type="Proteomes" id="UP000001695"/>
    </source>
</evidence>
<dbReference type="eggNOG" id="ENOG502ZXPR">
    <property type="taxonomic scope" value="Bacteria"/>
</dbReference>
<organism evidence="2 3">
    <name type="scientific">Beijerinckia indica subsp. indica (strain ATCC 9039 / DSM 1715 / NCIMB 8712)</name>
    <dbReference type="NCBI Taxonomy" id="395963"/>
    <lineage>
        <taxon>Bacteria</taxon>
        <taxon>Pseudomonadati</taxon>
        <taxon>Pseudomonadota</taxon>
        <taxon>Alphaproteobacteria</taxon>
        <taxon>Hyphomicrobiales</taxon>
        <taxon>Beijerinckiaceae</taxon>
        <taxon>Beijerinckia</taxon>
    </lineage>
</organism>
<feature type="chain" id="PRO_5002778698" description="ATP/GTP-binding site motif A" evidence="1">
    <location>
        <begin position="36"/>
        <end position="302"/>
    </location>
</feature>
<reference evidence="3" key="1">
    <citation type="submission" date="2008-03" db="EMBL/GenBank/DDBJ databases">
        <title>Complete sequence of chromosome of Beijerinckia indica subsp. indica ATCC 9039.</title>
        <authorList>
            <consortium name="US DOE Joint Genome Institute"/>
            <person name="Copeland A."/>
            <person name="Lucas S."/>
            <person name="Lapidus A."/>
            <person name="Glavina del Rio T."/>
            <person name="Dalin E."/>
            <person name="Tice H."/>
            <person name="Bruce D."/>
            <person name="Goodwin L."/>
            <person name="Pitluck S."/>
            <person name="LaButti K."/>
            <person name="Schmutz J."/>
            <person name="Larimer F."/>
            <person name="Land M."/>
            <person name="Hauser L."/>
            <person name="Kyrpides N."/>
            <person name="Mikhailova N."/>
            <person name="Dunfield P.F."/>
            <person name="Dedysh S.N."/>
            <person name="Liesack W."/>
            <person name="Saw J.H."/>
            <person name="Alam M."/>
            <person name="Chen Y."/>
            <person name="Murrell J.C."/>
            <person name="Richardson P."/>
        </authorList>
    </citation>
    <scope>NUCLEOTIDE SEQUENCE [LARGE SCALE GENOMIC DNA]</scope>
    <source>
        <strain evidence="3">ATCC 9039 / DSM 1715 / NCIMB 8712</strain>
    </source>
</reference>
<dbReference type="EMBL" id="CP001016">
    <property type="protein sequence ID" value="ACB95419.1"/>
    <property type="molecule type" value="Genomic_DNA"/>
</dbReference>
<evidence type="ECO:0008006" key="4">
    <source>
        <dbReference type="Google" id="ProtNLM"/>
    </source>
</evidence>
<gene>
    <name evidence="2" type="ordered locus">Bind_1791</name>
</gene>
<accession>B2IDI3</accession>
<keyword evidence="3" id="KW-1185">Reference proteome</keyword>
<evidence type="ECO:0000256" key="1">
    <source>
        <dbReference type="SAM" id="SignalP"/>
    </source>
</evidence>
<dbReference type="InterPro" id="IPR015000">
    <property type="entry name" value="EipB-like"/>
</dbReference>
<dbReference type="Proteomes" id="UP000001695">
    <property type="component" value="Chromosome"/>
</dbReference>
<dbReference type="Pfam" id="PF08904">
    <property type="entry name" value="EipB_like"/>
    <property type="match status" value="1"/>
</dbReference>
<sequence length="302" mass="32770">MSKPSVRPRFLPRAFVVRAFVVAAACGLGSTALWAAPNQATTPAAPQKVGVDQNIPLAAHRAIYDLTLLRSTGAKSPVSAQGRIAFDFTGSACEGYVQNFRQLTELQPAEGPTRVSDMRSATFEDGDGRNFTFKIQTTNDQGPGDLVDGKARRATSGPVLVDLTKPKKTKFDLAADAVFPTEHLRLILQAAKAGEHLLQVNVYDGSEKGDKLFETTTIIGNVIEKPATETAVKIPALEGLRRWPVSISYFENARKDENPAYKLAFDLYENGISRALRLDYGDFVLSGELSSLELLPQQACAK</sequence>
<name>B2IDI3_BEII9</name>